<gene>
    <name evidence="1" type="ORF">RHMOL_Rhmol13G0086900</name>
</gene>
<sequence length="81" mass="9147">MESSSMVAFLMFNLSCGEFDEHSSPIWKTETDQACALSSVLRSVEHPSLVNFPVSSELCIADWSNLHYFTTQCHFDKVVEV</sequence>
<name>A0ACC0L4E9_RHOML</name>
<accession>A0ACC0L4E9</accession>
<evidence type="ECO:0000313" key="1">
    <source>
        <dbReference type="EMBL" id="KAI8523601.1"/>
    </source>
</evidence>
<keyword evidence="2" id="KW-1185">Reference proteome</keyword>
<protein>
    <submittedName>
        <fullName evidence="1">Uncharacterized protein</fullName>
    </submittedName>
</protein>
<comment type="caution">
    <text evidence="1">The sequence shown here is derived from an EMBL/GenBank/DDBJ whole genome shotgun (WGS) entry which is preliminary data.</text>
</comment>
<reference evidence="1" key="1">
    <citation type="submission" date="2022-02" db="EMBL/GenBank/DDBJ databases">
        <title>Plant Genome Project.</title>
        <authorList>
            <person name="Zhang R.-G."/>
        </authorList>
    </citation>
    <scope>NUCLEOTIDE SEQUENCE</scope>
    <source>
        <strain evidence="1">AT1</strain>
    </source>
</reference>
<proteinExistence type="predicted"/>
<evidence type="ECO:0000313" key="2">
    <source>
        <dbReference type="Proteomes" id="UP001062846"/>
    </source>
</evidence>
<organism evidence="1 2">
    <name type="scientific">Rhododendron molle</name>
    <name type="common">Chinese azalea</name>
    <name type="synonym">Azalea mollis</name>
    <dbReference type="NCBI Taxonomy" id="49168"/>
    <lineage>
        <taxon>Eukaryota</taxon>
        <taxon>Viridiplantae</taxon>
        <taxon>Streptophyta</taxon>
        <taxon>Embryophyta</taxon>
        <taxon>Tracheophyta</taxon>
        <taxon>Spermatophyta</taxon>
        <taxon>Magnoliopsida</taxon>
        <taxon>eudicotyledons</taxon>
        <taxon>Gunneridae</taxon>
        <taxon>Pentapetalae</taxon>
        <taxon>asterids</taxon>
        <taxon>Ericales</taxon>
        <taxon>Ericaceae</taxon>
        <taxon>Ericoideae</taxon>
        <taxon>Rhodoreae</taxon>
        <taxon>Rhododendron</taxon>
    </lineage>
</organism>
<dbReference type="Proteomes" id="UP001062846">
    <property type="component" value="Chromosome 13"/>
</dbReference>
<dbReference type="EMBL" id="CM046400">
    <property type="protein sequence ID" value="KAI8523601.1"/>
    <property type="molecule type" value="Genomic_DNA"/>
</dbReference>